<evidence type="ECO:0000259" key="1">
    <source>
        <dbReference type="Pfam" id="PF18476"/>
    </source>
</evidence>
<protein>
    <submittedName>
        <fullName evidence="2">PIN-like domain-containing protein</fullName>
    </submittedName>
</protein>
<dbReference type="RefSeq" id="WP_408083175.1">
    <property type="nucleotide sequence ID" value="NZ_JBELPZ010000001.1"/>
</dbReference>
<accession>A0ABW8YU67</accession>
<keyword evidence="3" id="KW-1185">Reference proteome</keyword>
<comment type="caution">
    <text evidence="2">The sequence shown here is derived from an EMBL/GenBank/DDBJ whole genome shotgun (WGS) entry which is preliminary data.</text>
</comment>
<name>A0ABW8YU67_9FLAO</name>
<dbReference type="Proteomes" id="UP001629156">
    <property type="component" value="Unassembled WGS sequence"/>
</dbReference>
<dbReference type="EMBL" id="JBELPZ010000001">
    <property type="protein sequence ID" value="MFL9842947.1"/>
    <property type="molecule type" value="Genomic_DNA"/>
</dbReference>
<gene>
    <name evidence="2" type="ORF">ABS766_00815</name>
</gene>
<dbReference type="Pfam" id="PF18476">
    <property type="entry name" value="PIN_8"/>
    <property type="match status" value="1"/>
</dbReference>
<evidence type="ECO:0000313" key="3">
    <source>
        <dbReference type="Proteomes" id="UP001629156"/>
    </source>
</evidence>
<organism evidence="2 3">
    <name type="scientific">Flavobacterium rhizosphaerae</name>
    <dbReference type="NCBI Taxonomy" id="3163298"/>
    <lineage>
        <taxon>Bacteria</taxon>
        <taxon>Pseudomonadati</taxon>
        <taxon>Bacteroidota</taxon>
        <taxon>Flavobacteriia</taxon>
        <taxon>Flavobacteriales</taxon>
        <taxon>Flavobacteriaceae</taxon>
        <taxon>Flavobacterium</taxon>
    </lineage>
</organism>
<sequence>MYRLDSDKELKMWHEAIFVFDSSALLGFYYLPFKERVKIYDLFSKNLKNRIWIPHHVLYEYEKNREEVILKPISEKYNPLKKNIFTKIKESVDNIINRIEELDNTTKRYDKHPHLNPESIQDFKLTTQHFKDSFINFENKVSQEINLIEEEITSLKDNDDLKAIIENSFFIGREYSFDEIMEITKEGKHRYEFSIPPGYEDAKTKKGTQVFGDLIIWKQILEIAKTKNKPIIFICNDIKEDWCKIEKNNFQKKIKNPREELIKEIYDYANIDFWIYDQPEFLYKSNTFFRTKIEDKNIENLSKAVLEEEVLIIKCSNCGKSNYFDQSIFNFDEFECVSTLQKGIELVNEYHLYEYEECYNCNNEFTIVFKIWEYPTGIQEHEEIDVKKGVLIKSIDFTTDLIGE</sequence>
<proteinExistence type="predicted"/>
<feature type="domain" description="PIN like" evidence="1">
    <location>
        <begin position="17"/>
        <end position="261"/>
    </location>
</feature>
<evidence type="ECO:0000313" key="2">
    <source>
        <dbReference type="EMBL" id="MFL9842947.1"/>
    </source>
</evidence>
<dbReference type="InterPro" id="IPR041578">
    <property type="entry name" value="PIN_8"/>
</dbReference>
<reference evidence="2 3" key="1">
    <citation type="submission" date="2024-06" db="EMBL/GenBank/DDBJ databases">
        <authorList>
            <person name="Kaempfer P."/>
            <person name="Viver T."/>
        </authorList>
    </citation>
    <scope>NUCLEOTIDE SEQUENCE [LARGE SCALE GENOMIC DNA]</scope>
    <source>
        <strain evidence="2 3">ST-119</strain>
    </source>
</reference>